<dbReference type="PANTHER" id="PTHR43218">
    <property type="entry name" value="PHOSPHORIBOSYLTRANSFERASE-RELATED"/>
    <property type="match status" value="1"/>
</dbReference>
<dbReference type="Proteomes" id="UP001596297">
    <property type="component" value="Unassembled WGS sequence"/>
</dbReference>
<reference evidence="3" key="1">
    <citation type="journal article" date="2019" name="Int. J. Syst. Evol. Microbiol.">
        <title>The Global Catalogue of Microorganisms (GCM) 10K type strain sequencing project: providing services to taxonomists for standard genome sequencing and annotation.</title>
        <authorList>
            <consortium name="The Broad Institute Genomics Platform"/>
            <consortium name="The Broad Institute Genome Sequencing Center for Infectious Disease"/>
            <person name="Wu L."/>
            <person name="Ma J."/>
        </authorList>
    </citation>
    <scope>NUCLEOTIDE SEQUENCE [LARGE SCALE GENOMIC DNA]</scope>
    <source>
        <strain evidence="3">CGMCC 1.15772</strain>
    </source>
</reference>
<dbReference type="Pfam" id="PF00156">
    <property type="entry name" value="Pribosyltran"/>
    <property type="match status" value="1"/>
</dbReference>
<dbReference type="Gene3D" id="3.40.50.2020">
    <property type="match status" value="1"/>
</dbReference>
<dbReference type="EMBL" id="JBHSWD010000001">
    <property type="protein sequence ID" value="MFC6591456.1"/>
    <property type="molecule type" value="Genomic_DNA"/>
</dbReference>
<evidence type="ECO:0000313" key="3">
    <source>
        <dbReference type="Proteomes" id="UP001596297"/>
    </source>
</evidence>
<dbReference type="RefSeq" id="WP_380083633.1">
    <property type="nucleotide sequence ID" value="NZ_JBHSWD010000001.1"/>
</dbReference>
<keyword evidence="2" id="KW-0328">Glycosyltransferase</keyword>
<keyword evidence="2" id="KW-0808">Transferase</keyword>
<organism evidence="2 3">
    <name type="scientific">Deinococcus lacus</name>
    <dbReference type="NCBI Taxonomy" id="392561"/>
    <lineage>
        <taxon>Bacteria</taxon>
        <taxon>Thermotogati</taxon>
        <taxon>Deinococcota</taxon>
        <taxon>Deinococci</taxon>
        <taxon>Deinococcales</taxon>
        <taxon>Deinococcaceae</taxon>
        <taxon>Deinococcus</taxon>
    </lineage>
</organism>
<dbReference type="InterPro" id="IPR029057">
    <property type="entry name" value="PRTase-like"/>
</dbReference>
<dbReference type="PANTHER" id="PTHR43218:SF1">
    <property type="entry name" value="PHOSPHORIBOSYLTRANSFERASE"/>
    <property type="match status" value="1"/>
</dbReference>
<keyword evidence="3" id="KW-1185">Reference proteome</keyword>
<dbReference type="SUPFAM" id="SSF53271">
    <property type="entry name" value="PRTase-like"/>
    <property type="match status" value="1"/>
</dbReference>
<gene>
    <name evidence="2" type="ORF">ACFP81_05135</name>
</gene>
<name>A0ABW1YBR9_9DEIO</name>
<dbReference type="GO" id="GO:0016757">
    <property type="term" value="F:glycosyltransferase activity"/>
    <property type="evidence" value="ECO:0007669"/>
    <property type="project" value="UniProtKB-KW"/>
</dbReference>
<protein>
    <submittedName>
        <fullName evidence="2">Phosphoribosyltransferase family protein</fullName>
    </submittedName>
</protein>
<dbReference type="InterPro" id="IPR000836">
    <property type="entry name" value="PRTase_dom"/>
</dbReference>
<dbReference type="NCBIfam" id="NF005592">
    <property type="entry name" value="PRK07322.1"/>
    <property type="match status" value="1"/>
</dbReference>
<evidence type="ECO:0000313" key="2">
    <source>
        <dbReference type="EMBL" id="MFC6591456.1"/>
    </source>
</evidence>
<comment type="caution">
    <text evidence="2">The sequence shown here is derived from an EMBL/GenBank/DDBJ whole genome shotgun (WGS) entry which is preliminary data.</text>
</comment>
<feature type="domain" description="Phosphoribosyltransferase" evidence="1">
    <location>
        <begin position="36"/>
        <end position="164"/>
    </location>
</feature>
<sequence length="185" mass="19516">MTHTVQIGPVGRDLPIVPVSGEVSVALFNMLGDTEVTEAAGKALAGRLPPEIKVLVTPEVKALSLAHVISRESGVPYIVVRKTRKPYMVDPVVREVVSITTGKPQTLVLDGFDVAKIRGQKVAIVDDVVSSGGTLHSLREIIEQVGGELAAVLAVFTEGEERPEVTALGHLPLFDAAGQPTGRVS</sequence>
<proteinExistence type="predicted"/>
<evidence type="ECO:0000259" key="1">
    <source>
        <dbReference type="Pfam" id="PF00156"/>
    </source>
</evidence>
<dbReference type="CDD" id="cd06223">
    <property type="entry name" value="PRTases_typeI"/>
    <property type="match status" value="1"/>
</dbReference>
<accession>A0ABW1YBR9</accession>